<feature type="region of interest" description="Disordered" evidence="1">
    <location>
        <begin position="204"/>
        <end position="250"/>
    </location>
</feature>
<dbReference type="EMBL" id="BPVZ01000006">
    <property type="protein sequence ID" value="GKU92842.1"/>
    <property type="molecule type" value="Genomic_DNA"/>
</dbReference>
<evidence type="ECO:0000256" key="1">
    <source>
        <dbReference type="SAM" id="MobiDB-lite"/>
    </source>
</evidence>
<evidence type="ECO:0000259" key="2">
    <source>
        <dbReference type="Pfam" id="PF03114"/>
    </source>
</evidence>
<evidence type="ECO:0000313" key="4">
    <source>
        <dbReference type="Proteomes" id="UP001054252"/>
    </source>
</evidence>
<reference evidence="3 4" key="1">
    <citation type="journal article" date="2021" name="Commun. Biol.">
        <title>The genome of Shorea leprosula (Dipterocarpaceae) highlights the ecological relevance of drought in aseasonal tropical rainforests.</title>
        <authorList>
            <person name="Ng K.K.S."/>
            <person name="Kobayashi M.J."/>
            <person name="Fawcett J.A."/>
            <person name="Hatakeyama M."/>
            <person name="Paape T."/>
            <person name="Ng C.H."/>
            <person name="Ang C.C."/>
            <person name="Tnah L.H."/>
            <person name="Lee C.T."/>
            <person name="Nishiyama T."/>
            <person name="Sese J."/>
            <person name="O'Brien M.J."/>
            <person name="Copetti D."/>
            <person name="Mohd Noor M.I."/>
            <person name="Ong R.C."/>
            <person name="Putra M."/>
            <person name="Sireger I.Z."/>
            <person name="Indrioko S."/>
            <person name="Kosugi Y."/>
            <person name="Izuno A."/>
            <person name="Isagi Y."/>
            <person name="Lee S.L."/>
            <person name="Shimizu K.K."/>
        </authorList>
    </citation>
    <scope>NUCLEOTIDE SEQUENCE [LARGE SCALE GENOMIC DNA]</scope>
    <source>
        <strain evidence="3">214</strain>
    </source>
</reference>
<dbReference type="PANTHER" id="PTHR34119">
    <property type="entry name" value="HYDROXYPROLINE-RICH GLYCOPROTEIN-LIKE"/>
    <property type="match status" value="1"/>
</dbReference>
<sequence length="600" mass="66481">MQDMRDCYDSLLSAAAAIENCAYEFSESLQEFGTCLLEKIPLVDDEESGKVLLLLGKVQFELQKLVDSYRSHISQTITNPSESLLNELRTVEEMKRQCDEKRNVYEYMVTRHREKGRSKNGKGESFSTQQLQAAHEEYDEEATFFVFRLKSLKQGQTRSLLTQAARHHAAQLCFFKKALKSLEAVEPNVKMISEKQHIDYHFPELDDGTEFDNDDDDDDDDDEDVDSYGVHDDGELSFDYGQNDQEQDDVSESRNLMELDQGGITFPQVTTLETAMGNLDRSYRNSFSFRGDIRNSSQSAPLFFEKRLDSADKFMQKQPSFTRKLNSYVLPTPGDTKSSRSIGSVNPPPQTSKISLSANTRNLWHSSPLEKKKYETTLGEEEFSGPAVTKRQSVLRESNKNSTSSRLPPPLADGVTFPRYSAVGASDYKKTKRQAFSGPLISKRPWPSKPMLVEHPPLFSGPILRNPVPQPPSSSPKVSPSASPTFTSSPRINELHELPRPPASSTSSSSRPSGLIAHSGPLVSGGHVLSATNKSVMSKAASPLPQPPQSITRSFSIPSGTQRVMALPVSKPPKAADSSVIIEDIASPPLTPLSLPRGAN</sequence>
<dbReference type="CDD" id="cd07307">
    <property type="entry name" value="BAR"/>
    <property type="match status" value="1"/>
</dbReference>
<dbReference type="InterPro" id="IPR037488">
    <property type="entry name" value="At2g33490-like"/>
</dbReference>
<keyword evidence="4" id="KW-1185">Reference proteome</keyword>
<evidence type="ECO:0000313" key="3">
    <source>
        <dbReference type="EMBL" id="GKU92842.1"/>
    </source>
</evidence>
<accession>A0AAV5HVG7</accession>
<feature type="region of interest" description="Disordered" evidence="1">
    <location>
        <begin position="376"/>
        <end position="415"/>
    </location>
</feature>
<dbReference type="Proteomes" id="UP001054252">
    <property type="component" value="Unassembled WGS sequence"/>
</dbReference>
<gene>
    <name evidence="3" type="ORF">SLEP1_g6514</name>
</gene>
<dbReference type="SUPFAM" id="SSF103657">
    <property type="entry name" value="BAR/IMD domain-like"/>
    <property type="match status" value="1"/>
</dbReference>
<name>A0AAV5HVG7_9ROSI</name>
<comment type="caution">
    <text evidence="3">The sequence shown here is derived from an EMBL/GenBank/DDBJ whole genome shotgun (WGS) entry which is preliminary data.</text>
</comment>
<feature type="region of interest" description="Disordered" evidence="1">
    <location>
        <begin position="462"/>
        <end position="530"/>
    </location>
</feature>
<dbReference type="PANTHER" id="PTHR34119:SF1">
    <property type="entry name" value="OS04G0394700 PROTEIN"/>
    <property type="match status" value="1"/>
</dbReference>
<feature type="compositionally biased region" description="Polar residues" evidence="1">
    <location>
        <begin position="351"/>
        <end position="360"/>
    </location>
</feature>
<feature type="compositionally biased region" description="Polar residues" evidence="1">
    <location>
        <begin position="390"/>
        <end position="406"/>
    </location>
</feature>
<feature type="compositionally biased region" description="Low complexity" evidence="1">
    <location>
        <begin position="503"/>
        <end position="513"/>
    </location>
</feature>
<feature type="compositionally biased region" description="Acidic residues" evidence="1">
    <location>
        <begin position="205"/>
        <end position="226"/>
    </location>
</feature>
<dbReference type="InterPro" id="IPR027267">
    <property type="entry name" value="AH/BAR_dom_sf"/>
</dbReference>
<organism evidence="3 4">
    <name type="scientific">Rubroshorea leprosula</name>
    <dbReference type="NCBI Taxonomy" id="152421"/>
    <lineage>
        <taxon>Eukaryota</taxon>
        <taxon>Viridiplantae</taxon>
        <taxon>Streptophyta</taxon>
        <taxon>Embryophyta</taxon>
        <taxon>Tracheophyta</taxon>
        <taxon>Spermatophyta</taxon>
        <taxon>Magnoliopsida</taxon>
        <taxon>eudicotyledons</taxon>
        <taxon>Gunneridae</taxon>
        <taxon>Pentapetalae</taxon>
        <taxon>rosids</taxon>
        <taxon>malvids</taxon>
        <taxon>Malvales</taxon>
        <taxon>Dipterocarpaceae</taxon>
        <taxon>Rubroshorea</taxon>
    </lineage>
</organism>
<feature type="domain" description="BAR" evidence="2">
    <location>
        <begin position="31"/>
        <end position="189"/>
    </location>
</feature>
<feature type="region of interest" description="Disordered" evidence="1">
    <location>
        <begin position="326"/>
        <end position="360"/>
    </location>
</feature>
<proteinExistence type="predicted"/>
<protein>
    <recommendedName>
        <fullName evidence="2">BAR domain-containing protein</fullName>
    </recommendedName>
</protein>
<dbReference type="GO" id="GO:0005737">
    <property type="term" value="C:cytoplasm"/>
    <property type="evidence" value="ECO:0007669"/>
    <property type="project" value="InterPro"/>
</dbReference>
<feature type="compositionally biased region" description="Low complexity" evidence="1">
    <location>
        <begin position="475"/>
        <end position="490"/>
    </location>
</feature>
<dbReference type="Gene3D" id="1.20.1270.60">
    <property type="entry name" value="Arfaptin homology (AH) domain/BAR domain"/>
    <property type="match status" value="1"/>
</dbReference>
<dbReference type="InterPro" id="IPR004148">
    <property type="entry name" value="BAR_dom"/>
</dbReference>
<dbReference type="Pfam" id="PF03114">
    <property type="entry name" value="BAR"/>
    <property type="match status" value="1"/>
</dbReference>
<feature type="compositionally biased region" description="Polar residues" evidence="1">
    <location>
        <begin position="335"/>
        <end position="344"/>
    </location>
</feature>
<dbReference type="AlphaFoldDB" id="A0AAV5HVG7"/>